<keyword evidence="1" id="KW-0614">Plasmid</keyword>
<dbReference type="EMBL" id="CP016179">
    <property type="protein sequence ID" value="ANO35531.1"/>
    <property type="molecule type" value="Genomic_DNA"/>
</dbReference>
<protein>
    <submittedName>
        <fullName evidence="1">Uncharacterized protein</fullName>
    </submittedName>
</protein>
<dbReference type="AlphaFoldDB" id="A0AAN0XZG6"/>
<proteinExistence type="predicted"/>
<dbReference type="RefSeq" id="WP_065211290.1">
    <property type="nucleotide sequence ID" value="NZ_CP016179.1"/>
</dbReference>
<geneLocation type="plasmid" evidence="1 2">
    <name>unnamed1</name>
</geneLocation>
<evidence type="ECO:0000313" key="2">
    <source>
        <dbReference type="Proteomes" id="UP000092018"/>
    </source>
</evidence>
<sequence>MRSLVNLRSALVAKGFSEIYGIGLYGRESDDVFVDVNTGFAYVYPYVDAPRDMLIGVAEIGAELEPLIEKALTTYA</sequence>
<organism evidence="1 2">
    <name type="scientific">Vibrio breoganii</name>
    <dbReference type="NCBI Taxonomy" id="553239"/>
    <lineage>
        <taxon>Bacteria</taxon>
        <taxon>Pseudomonadati</taxon>
        <taxon>Pseudomonadota</taxon>
        <taxon>Gammaproteobacteria</taxon>
        <taxon>Vibrionales</taxon>
        <taxon>Vibrionaceae</taxon>
        <taxon>Vibrio</taxon>
    </lineage>
</organism>
<accession>A0AAN0XZG6</accession>
<evidence type="ECO:0000313" key="1">
    <source>
        <dbReference type="EMBL" id="ANO35531.1"/>
    </source>
</evidence>
<dbReference type="Proteomes" id="UP000092018">
    <property type="component" value="Plasmid unnamed1"/>
</dbReference>
<dbReference type="KEGG" id="vbr:A6E01_20170"/>
<name>A0AAN0XZG6_9VIBR</name>
<reference evidence="1 2" key="1">
    <citation type="submission" date="2016-06" db="EMBL/GenBank/DDBJ databases">
        <title>Adaptive Radiation by Waves of Gene Transfer Leads to Fine-Scale Resource Partitioning in Marine Microbes.</title>
        <authorList>
            <person name="Hehemann J.-H."/>
            <person name="Arevalo P."/>
            <person name="Datta M.S."/>
            <person name="Yu X."/>
            <person name="Corzett C."/>
            <person name="Henschel A."/>
            <person name="Preheim S.P."/>
            <person name="Timberlake S."/>
            <person name="Alm E.J."/>
            <person name="Polz M.F."/>
        </authorList>
    </citation>
    <scope>NUCLEOTIDE SEQUENCE [LARGE SCALE GENOMIC DNA]</scope>
    <source>
        <strain evidence="1 2">FF50</strain>
        <plasmid evidence="1 2">unnamed1</plasmid>
    </source>
</reference>
<gene>
    <name evidence="1" type="ORF">A6E01_20170</name>
</gene>